<comment type="caution">
    <text evidence="1">The sequence shown here is derived from an EMBL/GenBank/DDBJ whole genome shotgun (WGS) entry which is preliminary data.</text>
</comment>
<name>A0ABR0NEA5_GOSAR</name>
<dbReference type="EMBL" id="JARKNE010000010">
    <property type="protein sequence ID" value="KAK5793320.1"/>
    <property type="molecule type" value="Genomic_DNA"/>
</dbReference>
<sequence>MKQLRLKCQFFASAMQFNLMTEDQLLSPKVTLVKKLHDAIHRLKLGYRLGQLYKKKEGSNGGGWDREE</sequence>
<organism evidence="1 2">
    <name type="scientific">Gossypium arboreum</name>
    <name type="common">Tree cotton</name>
    <name type="synonym">Gossypium nanking</name>
    <dbReference type="NCBI Taxonomy" id="29729"/>
    <lineage>
        <taxon>Eukaryota</taxon>
        <taxon>Viridiplantae</taxon>
        <taxon>Streptophyta</taxon>
        <taxon>Embryophyta</taxon>
        <taxon>Tracheophyta</taxon>
        <taxon>Spermatophyta</taxon>
        <taxon>Magnoliopsida</taxon>
        <taxon>eudicotyledons</taxon>
        <taxon>Gunneridae</taxon>
        <taxon>Pentapetalae</taxon>
        <taxon>rosids</taxon>
        <taxon>malvids</taxon>
        <taxon>Malvales</taxon>
        <taxon>Malvaceae</taxon>
        <taxon>Malvoideae</taxon>
        <taxon>Gossypium</taxon>
    </lineage>
</organism>
<accession>A0ABR0NEA5</accession>
<keyword evidence="2" id="KW-1185">Reference proteome</keyword>
<proteinExistence type="predicted"/>
<dbReference type="Proteomes" id="UP001358586">
    <property type="component" value="Chromosome 10"/>
</dbReference>
<gene>
    <name evidence="1" type="ORF">PVK06_034462</name>
</gene>
<evidence type="ECO:0000313" key="1">
    <source>
        <dbReference type="EMBL" id="KAK5793320.1"/>
    </source>
</evidence>
<protein>
    <submittedName>
        <fullName evidence="1">Uncharacterized protein</fullName>
    </submittedName>
</protein>
<reference evidence="1 2" key="1">
    <citation type="submission" date="2023-03" db="EMBL/GenBank/DDBJ databases">
        <title>WGS of Gossypium arboreum.</title>
        <authorList>
            <person name="Yu D."/>
        </authorList>
    </citation>
    <scope>NUCLEOTIDE SEQUENCE [LARGE SCALE GENOMIC DNA]</scope>
    <source>
        <tissue evidence="1">Leaf</tissue>
    </source>
</reference>
<evidence type="ECO:0000313" key="2">
    <source>
        <dbReference type="Proteomes" id="UP001358586"/>
    </source>
</evidence>